<dbReference type="Gene3D" id="3.40.50.720">
    <property type="entry name" value="NAD(P)-binding Rossmann-like Domain"/>
    <property type="match status" value="1"/>
</dbReference>
<dbReference type="STRING" id="314230.DSM3645_26289"/>
<dbReference type="InterPro" id="IPR000683">
    <property type="entry name" value="Gfo/Idh/MocA-like_OxRdtase_N"/>
</dbReference>
<dbReference type="OrthoDB" id="255433at2"/>
<gene>
    <name evidence="4" type="ORF">DSM3645_26289</name>
</gene>
<dbReference type="InterPro" id="IPR036291">
    <property type="entry name" value="NAD(P)-bd_dom_sf"/>
</dbReference>
<dbReference type="PANTHER" id="PTHR43818:SF10">
    <property type="entry name" value="NADH-DEPENDENT DEHYDROGENASE-RELATED"/>
    <property type="match status" value="1"/>
</dbReference>
<proteinExistence type="predicted"/>
<dbReference type="EMBL" id="AANZ01000015">
    <property type="protein sequence ID" value="EAQ79199.1"/>
    <property type="molecule type" value="Genomic_DNA"/>
</dbReference>
<name>A3ZWH1_9BACT</name>
<keyword evidence="1" id="KW-0732">Signal</keyword>
<reference evidence="4 5" key="1">
    <citation type="submission" date="2006-02" db="EMBL/GenBank/DDBJ databases">
        <authorList>
            <person name="Amann R."/>
            <person name="Ferriera S."/>
            <person name="Johnson J."/>
            <person name="Kravitz S."/>
            <person name="Halpern A."/>
            <person name="Remington K."/>
            <person name="Beeson K."/>
            <person name="Tran B."/>
            <person name="Rogers Y.-H."/>
            <person name="Friedman R."/>
            <person name="Venter J.C."/>
        </authorList>
    </citation>
    <scope>NUCLEOTIDE SEQUENCE [LARGE SCALE GENOMIC DNA]</scope>
    <source>
        <strain evidence="4 5">DSM 3645</strain>
    </source>
</reference>
<feature type="domain" description="Gfo/Idh/MocA-like oxidoreductase bacterial type C-terminal" evidence="3">
    <location>
        <begin position="200"/>
        <end position="292"/>
    </location>
</feature>
<dbReference type="AlphaFoldDB" id="A3ZWH1"/>
<sequence>MAKNTTSRRVFLQSTATITAAAAALGPSLYVSAAETPSKEKLNIGIIGAGGRGGANLSGVAGENIYAFCDTNPDAIEKARDFIPGTKIFTDWRDLLQESAIDAVVISTADHHHTPAALAAMRAGKHVYCEKPLAHTVQEARLMQEVYLANKDKIATQMGTQIHATNNYRRAVELIQSGAIGPVTEAHVWCSRTINPVETAVLAQETTPAGFDWDVWLGPAAMRPYNTQYWKGGNLNWNRRWEFGNGVLGDMGSHLIDLPYWALGLHRPTSVVSEGPAADEIACPPWQQVAWEHPARAGNPNWAAPTKVVWYHGPEGMQRRSDYLQPLVGDATKINDWSIGVAFIGPQGVLVADYGKVVLAPADKFQDFQPPAPTIAPSLGHYQEWIQAAKTGGETLCNFAYSGALIEHNLLGNVAHRAGEKLEWDAAQLRATNSPSANALLTKEYRNGWGLS</sequence>
<dbReference type="Proteomes" id="UP000004358">
    <property type="component" value="Unassembled WGS sequence"/>
</dbReference>
<protein>
    <submittedName>
        <fullName evidence="4">Probable NADH-dependent deydrogenase</fullName>
    </submittedName>
</protein>
<evidence type="ECO:0000259" key="2">
    <source>
        <dbReference type="Pfam" id="PF01408"/>
    </source>
</evidence>
<feature type="chain" id="PRO_5002664139" evidence="1">
    <location>
        <begin position="34"/>
        <end position="452"/>
    </location>
</feature>
<dbReference type="PROSITE" id="PS51318">
    <property type="entry name" value="TAT"/>
    <property type="match status" value="1"/>
</dbReference>
<evidence type="ECO:0000256" key="1">
    <source>
        <dbReference type="SAM" id="SignalP"/>
    </source>
</evidence>
<dbReference type="Pfam" id="PF01408">
    <property type="entry name" value="GFO_IDH_MocA"/>
    <property type="match status" value="1"/>
</dbReference>
<dbReference type="GO" id="GO:0000166">
    <property type="term" value="F:nucleotide binding"/>
    <property type="evidence" value="ECO:0007669"/>
    <property type="project" value="InterPro"/>
</dbReference>
<dbReference type="SUPFAM" id="SSF55347">
    <property type="entry name" value="Glyceraldehyde-3-phosphate dehydrogenase-like, C-terminal domain"/>
    <property type="match status" value="1"/>
</dbReference>
<dbReference type="RefSeq" id="WP_002653152.1">
    <property type="nucleotide sequence ID" value="NZ_CH672376.1"/>
</dbReference>
<feature type="signal peptide" evidence="1">
    <location>
        <begin position="1"/>
        <end position="33"/>
    </location>
</feature>
<evidence type="ECO:0000313" key="5">
    <source>
        <dbReference type="Proteomes" id="UP000004358"/>
    </source>
</evidence>
<dbReference type="PANTHER" id="PTHR43818">
    <property type="entry name" value="BCDNA.GH03377"/>
    <property type="match status" value="1"/>
</dbReference>
<dbReference type="eggNOG" id="COG0673">
    <property type="taxonomic scope" value="Bacteria"/>
</dbReference>
<dbReference type="InterPro" id="IPR050463">
    <property type="entry name" value="Gfo/Idh/MocA_oxidrdct_glycsds"/>
</dbReference>
<organism evidence="4 5">
    <name type="scientific">Blastopirellula marina DSM 3645</name>
    <dbReference type="NCBI Taxonomy" id="314230"/>
    <lineage>
        <taxon>Bacteria</taxon>
        <taxon>Pseudomonadati</taxon>
        <taxon>Planctomycetota</taxon>
        <taxon>Planctomycetia</taxon>
        <taxon>Pirellulales</taxon>
        <taxon>Pirellulaceae</taxon>
        <taxon>Blastopirellula</taxon>
    </lineage>
</organism>
<evidence type="ECO:0000259" key="3">
    <source>
        <dbReference type="Pfam" id="PF19051"/>
    </source>
</evidence>
<dbReference type="InterPro" id="IPR006311">
    <property type="entry name" value="TAT_signal"/>
</dbReference>
<dbReference type="Gene3D" id="3.30.360.10">
    <property type="entry name" value="Dihydrodipicolinate Reductase, domain 2"/>
    <property type="match status" value="1"/>
</dbReference>
<evidence type="ECO:0000313" key="4">
    <source>
        <dbReference type="EMBL" id="EAQ79199.1"/>
    </source>
</evidence>
<comment type="caution">
    <text evidence="4">The sequence shown here is derived from an EMBL/GenBank/DDBJ whole genome shotgun (WGS) entry which is preliminary data.</text>
</comment>
<dbReference type="InterPro" id="IPR043906">
    <property type="entry name" value="Gfo/Idh/MocA_OxRdtase_bact_C"/>
</dbReference>
<feature type="domain" description="Gfo/Idh/MocA-like oxidoreductase N-terminal" evidence="2">
    <location>
        <begin position="42"/>
        <end position="146"/>
    </location>
</feature>
<dbReference type="SUPFAM" id="SSF51735">
    <property type="entry name" value="NAD(P)-binding Rossmann-fold domains"/>
    <property type="match status" value="1"/>
</dbReference>
<dbReference type="HOGENOM" id="CLU_023194_24_0_0"/>
<accession>A3ZWH1</accession>
<dbReference type="Pfam" id="PF19051">
    <property type="entry name" value="GFO_IDH_MocA_C2"/>
    <property type="match status" value="1"/>
</dbReference>